<evidence type="ECO:0000313" key="1">
    <source>
        <dbReference type="EMBL" id="SDN00730.1"/>
    </source>
</evidence>
<reference evidence="1 2" key="1">
    <citation type="submission" date="2016-10" db="EMBL/GenBank/DDBJ databases">
        <authorList>
            <person name="de Groot N.N."/>
        </authorList>
    </citation>
    <scope>NUCLEOTIDE SEQUENCE [LARGE SCALE GENOMIC DNA]</scope>
    <source>
        <strain evidence="1 2">CGMCC 1.10239</strain>
    </source>
</reference>
<organism evidence="1 2">
    <name type="scientific">Paenibacillus jilunlii</name>
    <dbReference type="NCBI Taxonomy" id="682956"/>
    <lineage>
        <taxon>Bacteria</taxon>
        <taxon>Bacillati</taxon>
        <taxon>Bacillota</taxon>
        <taxon>Bacilli</taxon>
        <taxon>Bacillales</taxon>
        <taxon>Paenibacillaceae</taxon>
        <taxon>Paenibacillus</taxon>
    </lineage>
</organism>
<gene>
    <name evidence="1" type="ORF">SAMN05216191_12346</name>
</gene>
<dbReference type="AlphaFoldDB" id="A0A1G9XVG8"/>
<dbReference type="RefSeq" id="WP_157243753.1">
    <property type="nucleotide sequence ID" value="NZ_CP048429.1"/>
</dbReference>
<sequence length="53" mass="6293">MLQRKGRSILHELTDNELVELVSFMKERLGTVQPTVQPIEEKDRWTVWVAEKQ</sequence>
<evidence type="ECO:0000313" key="2">
    <source>
        <dbReference type="Proteomes" id="UP000182783"/>
    </source>
</evidence>
<accession>A0A1G9XVG8</accession>
<protein>
    <submittedName>
        <fullName evidence="1">Uncharacterized protein</fullName>
    </submittedName>
</protein>
<dbReference type="EMBL" id="FNGM01000023">
    <property type="protein sequence ID" value="SDN00730.1"/>
    <property type="molecule type" value="Genomic_DNA"/>
</dbReference>
<proteinExistence type="predicted"/>
<name>A0A1G9XVG8_9BACL</name>
<dbReference type="Proteomes" id="UP000182783">
    <property type="component" value="Unassembled WGS sequence"/>
</dbReference>